<evidence type="ECO:0000313" key="1">
    <source>
        <dbReference type="EMBL" id="EGK71160.1"/>
    </source>
</evidence>
<accession>F5RE29</accession>
<name>F5RE29_METUF</name>
<protein>
    <submittedName>
        <fullName evidence="1">Uncharacterized protein</fullName>
    </submittedName>
</protein>
<sequence>MDLMTACKSILRALCCAAIANLITGCSGTGQKPAPVADSMHPKQIVKSDIDRVLEAHHREVFASLERLADKLYRRNPREWRRAGLDSREAAMARLFATQHDWRLKEFDGRRGIEVMRMAFASDFGGDRVAALIAGMGGMIQTAWGDRSELFIMDELDPQSLSNCARNLEIAAWKLAQSRDEAGHPLLLSNEIGADGTRNLSFEREIGKMIGWLDMSSTIVADKNRRVVTRILQSLATAVFLPVR</sequence>
<dbReference type="EMBL" id="AFHG01000052">
    <property type="protein sequence ID" value="EGK71160.1"/>
    <property type="molecule type" value="Genomic_DNA"/>
</dbReference>
<proteinExistence type="predicted"/>
<evidence type="ECO:0000313" key="2">
    <source>
        <dbReference type="Proteomes" id="UP000005019"/>
    </source>
</evidence>
<keyword evidence="2" id="KW-1185">Reference proteome</keyword>
<organism evidence="1 2">
    <name type="scientific">Methyloversatilis universalis (strain ATCC BAA-1314 / DSM 25237 / JCM 13912 / CCUG 52030 / FAM5)</name>
    <dbReference type="NCBI Taxonomy" id="1000565"/>
    <lineage>
        <taxon>Bacteria</taxon>
        <taxon>Pseudomonadati</taxon>
        <taxon>Pseudomonadota</taxon>
        <taxon>Betaproteobacteria</taxon>
        <taxon>Nitrosomonadales</taxon>
        <taxon>Sterolibacteriaceae</taxon>
        <taxon>Methyloversatilis</taxon>
    </lineage>
</organism>
<comment type="caution">
    <text evidence="1">The sequence shown here is derived from an EMBL/GenBank/DDBJ whole genome shotgun (WGS) entry which is preliminary data.</text>
</comment>
<dbReference type="eggNOG" id="ENOG502Z9JN">
    <property type="taxonomic scope" value="Bacteria"/>
</dbReference>
<dbReference type="STRING" id="1000565.METUNv1_02547"/>
<reference evidence="1 2" key="1">
    <citation type="journal article" date="2011" name="J. Bacteriol.">
        <title>Genome sequence of Methyloversatilis universalis FAM5T, a methylotrophic representative of the order Rhodocyclales.</title>
        <authorList>
            <person name="Kittichotirat W."/>
            <person name="Good N.M."/>
            <person name="Hall R."/>
            <person name="Bringel F."/>
            <person name="Lajus A."/>
            <person name="Medigue C."/>
            <person name="Smalley N.E."/>
            <person name="Beck D."/>
            <person name="Bumgarner R."/>
            <person name="Vuilleumier S."/>
            <person name="Kalyuzhnaya M.G."/>
        </authorList>
    </citation>
    <scope>NUCLEOTIDE SEQUENCE [LARGE SCALE GENOMIC DNA]</scope>
    <source>
        <strain evidence="2">ATCC BAA-1314 / JCM 13912 / FAM5</strain>
    </source>
</reference>
<dbReference type="AlphaFoldDB" id="F5RE29"/>
<dbReference type="Proteomes" id="UP000005019">
    <property type="component" value="Unassembled WGS sequence"/>
</dbReference>
<gene>
    <name evidence="1" type="ORF">METUNv1_02547</name>
</gene>